<evidence type="ECO:0008006" key="3">
    <source>
        <dbReference type="Google" id="ProtNLM"/>
    </source>
</evidence>
<evidence type="ECO:0000313" key="1">
    <source>
        <dbReference type="EMBL" id="GAA5215153.1"/>
    </source>
</evidence>
<accession>A0ABP9TB55</accession>
<dbReference type="Proteomes" id="UP001499878">
    <property type="component" value="Unassembled WGS sequence"/>
</dbReference>
<gene>
    <name evidence="1" type="ORF">GCM10023323_63060</name>
</gene>
<sequence>MTAEFVLDLDEGMLEYFRDLTNVLVERCGISRPEEDLAVLDACAMTRPPGRRSSDQLDATVIHEEEARADLVTFMDGLYAAAEAELTEVVADLSSGDFGERLRATGDNDNVTDVDDFIQYRAWRVAGRELVTGVRQSDTDTPVMIVVVLREPAVKAEEVEDDWL</sequence>
<dbReference type="RefSeq" id="WP_345636375.1">
    <property type="nucleotide sequence ID" value="NZ_BAABJR010000020.1"/>
</dbReference>
<keyword evidence="2" id="KW-1185">Reference proteome</keyword>
<name>A0ABP9TB55_9ACTN</name>
<reference evidence="2" key="1">
    <citation type="journal article" date="2019" name="Int. J. Syst. Evol. Microbiol.">
        <title>The Global Catalogue of Microorganisms (GCM) 10K type strain sequencing project: providing services to taxonomists for standard genome sequencing and annotation.</title>
        <authorList>
            <consortium name="The Broad Institute Genomics Platform"/>
            <consortium name="The Broad Institute Genome Sequencing Center for Infectious Disease"/>
            <person name="Wu L."/>
            <person name="Ma J."/>
        </authorList>
    </citation>
    <scope>NUCLEOTIDE SEQUENCE [LARGE SCALE GENOMIC DNA]</scope>
    <source>
        <strain evidence="2">JCM 18306</strain>
    </source>
</reference>
<evidence type="ECO:0000313" key="2">
    <source>
        <dbReference type="Proteomes" id="UP001499878"/>
    </source>
</evidence>
<organism evidence="1 2">
    <name type="scientific">Streptomyces thinghirensis</name>
    <dbReference type="NCBI Taxonomy" id="551547"/>
    <lineage>
        <taxon>Bacteria</taxon>
        <taxon>Bacillati</taxon>
        <taxon>Actinomycetota</taxon>
        <taxon>Actinomycetes</taxon>
        <taxon>Kitasatosporales</taxon>
        <taxon>Streptomycetaceae</taxon>
        <taxon>Streptomyces</taxon>
    </lineage>
</organism>
<proteinExistence type="predicted"/>
<comment type="caution">
    <text evidence="1">The sequence shown here is derived from an EMBL/GenBank/DDBJ whole genome shotgun (WGS) entry which is preliminary data.</text>
</comment>
<dbReference type="EMBL" id="BAABJR010000020">
    <property type="protein sequence ID" value="GAA5215153.1"/>
    <property type="molecule type" value="Genomic_DNA"/>
</dbReference>
<protein>
    <recommendedName>
        <fullName evidence="3">DUF2004 domain-containing protein</fullName>
    </recommendedName>
</protein>